<proteinExistence type="predicted"/>
<feature type="region of interest" description="Disordered" evidence="1">
    <location>
        <begin position="1"/>
        <end position="23"/>
    </location>
</feature>
<dbReference type="Proteomes" id="UP000827092">
    <property type="component" value="Unassembled WGS sequence"/>
</dbReference>
<name>A0AAV6VSE0_9ARAC</name>
<accession>A0AAV6VSE0</accession>
<sequence>MLQTNRTPQITLPIQTLLPDPPPLSGAEPSIHLYLSTSGAVRPVAHALLVENETQPLEHVRVPRGPEQRALLCV</sequence>
<protein>
    <submittedName>
        <fullName evidence="2">Uncharacterized protein</fullName>
    </submittedName>
</protein>
<keyword evidence="3" id="KW-1185">Reference proteome</keyword>
<dbReference type="EMBL" id="JAFNEN010000037">
    <property type="protein sequence ID" value="KAG8198661.1"/>
    <property type="molecule type" value="Genomic_DNA"/>
</dbReference>
<evidence type="ECO:0000313" key="2">
    <source>
        <dbReference type="EMBL" id="KAG8198661.1"/>
    </source>
</evidence>
<dbReference type="AlphaFoldDB" id="A0AAV6VSE0"/>
<feature type="compositionally biased region" description="Polar residues" evidence="1">
    <location>
        <begin position="1"/>
        <end position="14"/>
    </location>
</feature>
<evidence type="ECO:0000256" key="1">
    <source>
        <dbReference type="SAM" id="MobiDB-lite"/>
    </source>
</evidence>
<comment type="caution">
    <text evidence="2">The sequence shown here is derived from an EMBL/GenBank/DDBJ whole genome shotgun (WGS) entry which is preliminary data.</text>
</comment>
<gene>
    <name evidence="2" type="ORF">JTE90_015493</name>
</gene>
<evidence type="ECO:0000313" key="3">
    <source>
        <dbReference type="Proteomes" id="UP000827092"/>
    </source>
</evidence>
<organism evidence="2 3">
    <name type="scientific">Oedothorax gibbosus</name>
    <dbReference type="NCBI Taxonomy" id="931172"/>
    <lineage>
        <taxon>Eukaryota</taxon>
        <taxon>Metazoa</taxon>
        <taxon>Ecdysozoa</taxon>
        <taxon>Arthropoda</taxon>
        <taxon>Chelicerata</taxon>
        <taxon>Arachnida</taxon>
        <taxon>Araneae</taxon>
        <taxon>Araneomorphae</taxon>
        <taxon>Entelegynae</taxon>
        <taxon>Araneoidea</taxon>
        <taxon>Linyphiidae</taxon>
        <taxon>Erigoninae</taxon>
        <taxon>Oedothorax</taxon>
    </lineage>
</organism>
<reference evidence="2 3" key="1">
    <citation type="journal article" date="2022" name="Nat. Ecol. Evol.">
        <title>A masculinizing supergene underlies an exaggerated male reproductive morph in a spider.</title>
        <authorList>
            <person name="Hendrickx F."/>
            <person name="De Corte Z."/>
            <person name="Sonet G."/>
            <person name="Van Belleghem S.M."/>
            <person name="Kostlbacher S."/>
            <person name="Vangestel C."/>
        </authorList>
    </citation>
    <scope>NUCLEOTIDE SEQUENCE [LARGE SCALE GENOMIC DNA]</scope>
    <source>
        <strain evidence="2">W744_W776</strain>
    </source>
</reference>